<name>A0A4Y2IIG4_ARAVE</name>
<comment type="caution">
    <text evidence="2">The sequence shown here is derived from an EMBL/GenBank/DDBJ whole genome shotgun (WGS) entry which is preliminary data.</text>
</comment>
<dbReference type="EMBL" id="BGPR01002644">
    <property type="protein sequence ID" value="GBM76766.1"/>
    <property type="molecule type" value="Genomic_DNA"/>
</dbReference>
<organism evidence="2 3">
    <name type="scientific">Araneus ventricosus</name>
    <name type="common">Orbweaver spider</name>
    <name type="synonym">Epeira ventricosa</name>
    <dbReference type="NCBI Taxonomy" id="182803"/>
    <lineage>
        <taxon>Eukaryota</taxon>
        <taxon>Metazoa</taxon>
        <taxon>Ecdysozoa</taxon>
        <taxon>Arthropoda</taxon>
        <taxon>Chelicerata</taxon>
        <taxon>Arachnida</taxon>
        <taxon>Araneae</taxon>
        <taxon>Araneomorphae</taxon>
        <taxon>Entelegynae</taxon>
        <taxon>Araneoidea</taxon>
        <taxon>Araneidae</taxon>
        <taxon>Araneus</taxon>
    </lineage>
</organism>
<evidence type="ECO:0000313" key="2">
    <source>
        <dbReference type="EMBL" id="GBM76766.1"/>
    </source>
</evidence>
<keyword evidence="3" id="KW-1185">Reference proteome</keyword>
<protein>
    <submittedName>
        <fullName evidence="2">Uncharacterized protein</fullName>
    </submittedName>
</protein>
<proteinExistence type="predicted"/>
<feature type="region of interest" description="Disordered" evidence="1">
    <location>
        <begin position="127"/>
        <end position="158"/>
    </location>
</feature>
<evidence type="ECO:0000313" key="3">
    <source>
        <dbReference type="Proteomes" id="UP000499080"/>
    </source>
</evidence>
<sequence length="245" mass="27355">MEIARSKVRTIGRMIIKWSELLGGNARAINAVNTWLNELVNEEYNMEILKLVDRYDRCLNGGGIDITLENSDIISECSQTCFLYPEHRQQWCNGKVLTSGDSIFKTSFSTFQILNLAGLNTRVTRHSSQRKPPWKGSQHNIQHPGATSKRNFMPSPPNSGRMNGTTMTLEETSTSSFQTSRLPQLPGKGQKLCLQRGIAHSQLTLRDLASERQIIVVVASWETLCISQPTALLQGHFILPSPGTT</sequence>
<gene>
    <name evidence="2" type="ORF">AVEN_271791_1</name>
</gene>
<evidence type="ECO:0000256" key="1">
    <source>
        <dbReference type="SAM" id="MobiDB-lite"/>
    </source>
</evidence>
<dbReference type="Proteomes" id="UP000499080">
    <property type="component" value="Unassembled WGS sequence"/>
</dbReference>
<reference evidence="2 3" key="1">
    <citation type="journal article" date="2019" name="Sci. Rep.">
        <title>Orb-weaving spider Araneus ventricosus genome elucidates the spidroin gene catalogue.</title>
        <authorList>
            <person name="Kono N."/>
            <person name="Nakamura H."/>
            <person name="Ohtoshi R."/>
            <person name="Moran D.A.P."/>
            <person name="Shinohara A."/>
            <person name="Yoshida Y."/>
            <person name="Fujiwara M."/>
            <person name="Mori M."/>
            <person name="Tomita M."/>
            <person name="Arakawa K."/>
        </authorList>
    </citation>
    <scope>NUCLEOTIDE SEQUENCE [LARGE SCALE GENOMIC DNA]</scope>
</reference>
<accession>A0A4Y2IIG4</accession>
<dbReference type="AlphaFoldDB" id="A0A4Y2IIG4"/>